<dbReference type="InterPro" id="IPR001789">
    <property type="entry name" value="Sig_transdc_resp-reg_receiver"/>
</dbReference>
<protein>
    <recommendedName>
        <fullName evidence="1">Stage 0 sporulation protein A homolog</fullName>
    </recommendedName>
</protein>
<dbReference type="SMART" id="SM00448">
    <property type="entry name" value="REC"/>
    <property type="match status" value="1"/>
</dbReference>
<evidence type="ECO:0000256" key="3">
    <source>
        <dbReference type="PROSITE-ProRule" id="PRU00169"/>
    </source>
</evidence>
<evidence type="ECO:0000313" key="5">
    <source>
        <dbReference type="EMBL" id="SHJ06348.1"/>
    </source>
</evidence>
<dbReference type="RefSeq" id="WP_072985793.1">
    <property type="nucleotide sequence ID" value="NZ_FQZB01000006.1"/>
</dbReference>
<dbReference type="PANTHER" id="PTHR43228">
    <property type="entry name" value="TWO-COMPONENT RESPONSE REGULATOR"/>
    <property type="match status" value="1"/>
</dbReference>
<reference evidence="5 6" key="1">
    <citation type="submission" date="2016-11" db="EMBL/GenBank/DDBJ databases">
        <authorList>
            <person name="Jaros S."/>
            <person name="Januszkiewicz K."/>
            <person name="Wedrychowicz H."/>
        </authorList>
    </citation>
    <scope>NUCLEOTIDE SEQUENCE [LARGE SCALE GENOMIC DNA]</scope>
    <source>
        <strain evidence="5 6">DSM 21758</strain>
    </source>
</reference>
<sequence>MKKVLIVDNSSYMRKFIKKIIEKGGFNTTIEASSKEEAVEIFKAQSPEIVILDLNMSEFTMDGISVLNDIMKINTETAVIIISAVGHQSVKDECIALGAKSYVRKPFEAETLLKVLEECK</sequence>
<dbReference type="AlphaFoldDB" id="A0A1M6G8W0"/>
<evidence type="ECO:0000313" key="6">
    <source>
        <dbReference type="Proteomes" id="UP000184310"/>
    </source>
</evidence>
<proteinExistence type="predicted"/>
<dbReference type="GO" id="GO:0000160">
    <property type="term" value="P:phosphorelay signal transduction system"/>
    <property type="evidence" value="ECO:0007669"/>
    <property type="project" value="InterPro"/>
</dbReference>
<dbReference type="OrthoDB" id="9808843at2"/>
<feature type="modified residue" description="4-aspartylphosphate" evidence="3">
    <location>
        <position position="53"/>
    </location>
</feature>
<feature type="domain" description="Response regulatory" evidence="4">
    <location>
        <begin position="3"/>
        <end position="120"/>
    </location>
</feature>
<dbReference type="Gene3D" id="3.40.50.2300">
    <property type="match status" value="1"/>
</dbReference>
<evidence type="ECO:0000256" key="2">
    <source>
        <dbReference type="ARBA" id="ARBA00024867"/>
    </source>
</evidence>
<keyword evidence="6" id="KW-1185">Reference proteome</keyword>
<keyword evidence="3" id="KW-0597">Phosphoprotein</keyword>
<dbReference type="InterPro" id="IPR011006">
    <property type="entry name" value="CheY-like_superfamily"/>
</dbReference>
<comment type="function">
    <text evidence="2">May play the central regulatory role in sporulation. It may be an element of the effector pathway responsible for the activation of sporulation genes in response to nutritional stress. Spo0A may act in concert with spo0H (a sigma factor) to control the expression of some genes that are critical to the sporulation process.</text>
</comment>
<evidence type="ECO:0000259" key="4">
    <source>
        <dbReference type="PROSITE" id="PS50110"/>
    </source>
</evidence>
<name>A0A1M6G8W0_9CLOT</name>
<evidence type="ECO:0000256" key="1">
    <source>
        <dbReference type="ARBA" id="ARBA00018672"/>
    </source>
</evidence>
<dbReference type="SUPFAM" id="SSF52172">
    <property type="entry name" value="CheY-like"/>
    <property type="match status" value="1"/>
</dbReference>
<dbReference type="Pfam" id="PF00072">
    <property type="entry name" value="Response_reg"/>
    <property type="match status" value="1"/>
</dbReference>
<dbReference type="STRING" id="1121302.SAMN02745163_01217"/>
<dbReference type="EMBL" id="FQZB01000006">
    <property type="protein sequence ID" value="SHJ06348.1"/>
    <property type="molecule type" value="Genomic_DNA"/>
</dbReference>
<gene>
    <name evidence="5" type="ORF">SAMN02745163_01217</name>
</gene>
<organism evidence="5 6">
    <name type="scientific">Clostridium cavendishii DSM 21758</name>
    <dbReference type="NCBI Taxonomy" id="1121302"/>
    <lineage>
        <taxon>Bacteria</taxon>
        <taxon>Bacillati</taxon>
        <taxon>Bacillota</taxon>
        <taxon>Clostridia</taxon>
        <taxon>Eubacteriales</taxon>
        <taxon>Clostridiaceae</taxon>
        <taxon>Clostridium</taxon>
    </lineage>
</organism>
<dbReference type="Proteomes" id="UP000184310">
    <property type="component" value="Unassembled WGS sequence"/>
</dbReference>
<dbReference type="InterPro" id="IPR052048">
    <property type="entry name" value="ST_Response_Regulator"/>
</dbReference>
<accession>A0A1M6G8W0</accession>
<dbReference type="PROSITE" id="PS50110">
    <property type="entry name" value="RESPONSE_REGULATORY"/>
    <property type="match status" value="1"/>
</dbReference>
<dbReference type="PANTHER" id="PTHR43228:SF1">
    <property type="entry name" value="TWO-COMPONENT RESPONSE REGULATOR ARR22"/>
    <property type="match status" value="1"/>
</dbReference>